<sequence length="203" mass="21114">MRARALLLTLTLAGTATLTACTTSSNGDSAGAPAGVPTPAASATASAHNAADAMFASMMIPHHAQAVQMADLMLAKQDIPAEVTALAKAIKQAQQPEIDQMNGFLTSYGQPTVDPTASPMQMHGMAMDGMLTDDQLQQLRDADGATATRLFLTQMVGHHTGAIAMAKTEISTGKDPAAIALAKNIVTDQQAEISQMRTLLNQL</sequence>
<evidence type="ECO:0000313" key="4">
    <source>
        <dbReference type="Proteomes" id="UP001597347"/>
    </source>
</evidence>
<evidence type="ECO:0000256" key="1">
    <source>
        <dbReference type="SAM" id="SignalP"/>
    </source>
</evidence>
<dbReference type="PROSITE" id="PS51257">
    <property type="entry name" value="PROKAR_LIPOPROTEIN"/>
    <property type="match status" value="1"/>
</dbReference>
<dbReference type="InterPro" id="IPR012347">
    <property type="entry name" value="Ferritin-like"/>
</dbReference>
<gene>
    <name evidence="3" type="ORF">ACFSBI_12870</name>
</gene>
<feature type="domain" description="DUF305" evidence="2">
    <location>
        <begin position="52"/>
        <end position="200"/>
    </location>
</feature>
<comment type="caution">
    <text evidence="3">The sequence shown here is derived from an EMBL/GenBank/DDBJ whole genome shotgun (WGS) entry which is preliminary data.</text>
</comment>
<accession>A0ABW4LIA1</accession>
<dbReference type="EMBL" id="JBHUEA010000020">
    <property type="protein sequence ID" value="MFD1722443.1"/>
    <property type="molecule type" value="Genomic_DNA"/>
</dbReference>
<dbReference type="RefSeq" id="WP_377935535.1">
    <property type="nucleotide sequence ID" value="NZ_JBHUEA010000020.1"/>
</dbReference>
<reference evidence="4" key="1">
    <citation type="journal article" date="2019" name="Int. J. Syst. Evol. Microbiol.">
        <title>The Global Catalogue of Microorganisms (GCM) 10K type strain sequencing project: providing services to taxonomists for standard genome sequencing and annotation.</title>
        <authorList>
            <consortium name="The Broad Institute Genomics Platform"/>
            <consortium name="The Broad Institute Genome Sequencing Center for Infectious Disease"/>
            <person name="Wu L."/>
            <person name="Ma J."/>
        </authorList>
    </citation>
    <scope>NUCLEOTIDE SEQUENCE [LARGE SCALE GENOMIC DNA]</scope>
    <source>
        <strain evidence="4">CGMCC 1.12471</strain>
    </source>
</reference>
<dbReference type="PANTHER" id="PTHR36933">
    <property type="entry name" value="SLL0788 PROTEIN"/>
    <property type="match status" value="1"/>
</dbReference>
<dbReference type="Proteomes" id="UP001597347">
    <property type="component" value="Unassembled WGS sequence"/>
</dbReference>
<proteinExistence type="predicted"/>
<keyword evidence="4" id="KW-1185">Reference proteome</keyword>
<dbReference type="Gene3D" id="1.20.1260.10">
    <property type="match status" value="1"/>
</dbReference>
<feature type="chain" id="PRO_5045419042" evidence="1">
    <location>
        <begin position="21"/>
        <end position="203"/>
    </location>
</feature>
<dbReference type="PANTHER" id="PTHR36933:SF1">
    <property type="entry name" value="SLL0788 PROTEIN"/>
    <property type="match status" value="1"/>
</dbReference>
<dbReference type="Pfam" id="PF03713">
    <property type="entry name" value="DUF305"/>
    <property type="match status" value="1"/>
</dbReference>
<keyword evidence="1" id="KW-0732">Signal</keyword>
<organism evidence="3 4">
    <name type="scientific">Amnibacterium endophyticum</name>
    <dbReference type="NCBI Taxonomy" id="2109337"/>
    <lineage>
        <taxon>Bacteria</taxon>
        <taxon>Bacillati</taxon>
        <taxon>Actinomycetota</taxon>
        <taxon>Actinomycetes</taxon>
        <taxon>Micrococcales</taxon>
        <taxon>Microbacteriaceae</taxon>
        <taxon>Amnibacterium</taxon>
    </lineage>
</organism>
<evidence type="ECO:0000313" key="3">
    <source>
        <dbReference type="EMBL" id="MFD1722443.1"/>
    </source>
</evidence>
<name>A0ABW4LIA1_9MICO</name>
<dbReference type="InterPro" id="IPR005183">
    <property type="entry name" value="DUF305_CopM-like"/>
</dbReference>
<feature type="signal peptide" evidence="1">
    <location>
        <begin position="1"/>
        <end position="20"/>
    </location>
</feature>
<protein>
    <submittedName>
        <fullName evidence="3">DUF305 domain-containing protein</fullName>
    </submittedName>
</protein>
<evidence type="ECO:0000259" key="2">
    <source>
        <dbReference type="Pfam" id="PF03713"/>
    </source>
</evidence>